<feature type="transmembrane region" description="Helical" evidence="7">
    <location>
        <begin position="198"/>
        <end position="218"/>
    </location>
</feature>
<feature type="transmembrane region" description="Helical" evidence="7">
    <location>
        <begin position="293"/>
        <end position="313"/>
    </location>
</feature>
<evidence type="ECO:0000256" key="5">
    <source>
        <dbReference type="ARBA" id="ARBA00023136"/>
    </source>
</evidence>
<feature type="transmembrane region" description="Helical" evidence="7">
    <location>
        <begin position="20"/>
        <end position="41"/>
    </location>
</feature>
<keyword evidence="3 7" id="KW-0812">Transmembrane</keyword>
<evidence type="ECO:0000313" key="9">
    <source>
        <dbReference type="WBParaSite" id="Pan_g18450.t1"/>
    </source>
</evidence>
<keyword evidence="5 7" id="KW-0472">Membrane</keyword>
<reference evidence="8" key="1">
    <citation type="journal article" date="2013" name="Genetics">
        <title>The draft genome and transcriptome of Panagrellus redivivus are shaped by the harsh demands of a free-living lifestyle.</title>
        <authorList>
            <person name="Srinivasan J."/>
            <person name="Dillman A.R."/>
            <person name="Macchietto M.G."/>
            <person name="Heikkinen L."/>
            <person name="Lakso M."/>
            <person name="Fracchia K.M."/>
            <person name="Antoshechkin I."/>
            <person name="Mortazavi A."/>
            <person name="Wong G."/>
            <person name="Sternberg P.W."/>
        </authorList>
    </citation>
    <scope>NUCLEOTIDE SEQUENCE [LARGE SCALE GENOMIC DNA]</scope>
    <source>
        <strain evidence="8">MT8872</strain>
    </source>
</reference>
<evidence type="ECO:0000256" key="2">
    <source>
        <dbReference type="ARBA" id="ARBA00022448"/>
    </source>
</evidence>
<dbReference type="Gene3D" id="1.20.1250.20">
    <property type="entry name" value="MFS general substrate transporter like domains"/>
    <property type="match status" value="2"/>
</dbReference>
<dbReference type="InterPro" id="IPR052983">
    <property type="entry name" value="MFS_Riboflavin_Transporter"/>
</dbReference>
<feature type="transmembrane region" description="Helical" evidence="7">
    <location>
        <begin position="382"/>
        <end position="408"/>
    </location>
</feature>
<evidence type="ECO:0000256" key="1">
    <source>
        <dbReference type="ARBA" id="ARBA00004141"/>
    </source>
</evidence>
<name>A0A7E4VBZ2_PANRE</name>
<feature type="transmembrane region" description="Helical" evidence="7">
    <location>
        <begin position="260"/>
        <end position="281"/>
    </location>
</feature>
<keyword evidence="8" id="KW-1185">Reference proteome</keyword>
<dbReference type="PANTHER" id="PTHR43385:SF1">
    <property type="entry name" value="RIBOFLAVIN TRANSPORTER RIBJ"/>
    <property type="match status" value="1"/>
</dbReference>
<dbReference type="SUPFAM" id="SSF103473">
    <property type="entry name" value="MFS general substrate transporter"/>
    <property type="match status" value="1"/>
</dbReference>
<evidence type="ECO:0000256" key="4">
    <source>
        <dbReference type="ARBA" id="ARBA00022989"/>
    </source>
</evidence>
<feature type="transmembrane region" description="Helical" evidence="7">
    <location>
        <begin position="414"/>
        <end position="435"/>
    </location>
</feature>
<dbReference type="InterPro" id="IPR036259">
    <property type="entry name" value="MFS_trans_sf"/>
</dbReference>
<feature type="transmembrane region" description="Helical" evidence="7">
    <location>
        <begin position="88"/>
        <end position="107"/>
    </location>
</feature>
<evidence type="ECO:0000256" key="7">
    <source>
        <dbReference type="SAM" id="Phobius"/>
    </source>
</evidence>
<dbReference type="InterPro" id="IPR011701">
    <property type="entry name" value="MFS"/>
</dbReference>
<dbReference type="GO" id="GO:0016020">
    <property type="term" value="C:membrane"/>
    <property type="evidence" value="ECO:0007669"/>
    <property type="project" value="UniProtKB-SubCell"/>
</dbReference>
<dbReference type="CDD" id="cd17353">
    <property type="entry name" value="MFS_OFA_like"/>
    <property type="match status" value="1"/>
</dbReference>
<evidence type="ECO:0000256" key="3">
    <source>
        <dbReference type="ARBA" id="ARBA00022692"/>
    </source>
</evidence>
<dbReference type="WBParaSite" id="Pan_g18450.t1">
    <property type="protein sequence ID" value="Pan_g18450.t1"/>
    <property type="gene ID" value="Pan_g18450"/>
</dbReference>
<keyword evidence="2" id="KW-0813">Transport</keyword>
<dbReference type="Proteomes" id="UP000492821">
    <property type="component" value="Unassembled WGS sequence"/>
</dbReference>
<dbReference type="GO" id="GO:0022857">
    <property type="term" value="F:transmembrane transporter activity"/>
    <property type="evidence" value="ECO:0007669"/>
    <property type="project" value="InterPro"/>
</dbReference>
<evidence type="ECO:0000313" key="8">
    <source>
        <dbReference type="Proteomes" id="UP000492821"/>
    </source>
</evidence>
<evidence type="ECO:0000256" key="6">
    <source>
        <dbReference type="SAM" id="MobiDB-lite"/>
    </source>
</evidence>
<feature type="region of interest" description="Disordered" evidence="6">
    <location>
        <begin position="446"/>
        <end position="470"/>
    </location>
</feature>
<feature type="transmembrane region" description="Helical" evidence="7">
    <location>
        <begin position="113"/>
        <end position="135"/>
    </location>
</feature>
<feature type="transmembrane region" description="Helical" evidence="7">
    <location>
        <begin position="147"/>
        <end position="168"/>
    </location>
</feature>
<keyword evidence="4 7" id="KW-1133">Transmembrane helix</keyword>
<dbReference type="AlphaFoldDB" id="A0A7E4VBZ2"/>
<feature type="transmembrane region" description="Helical" evidence="7">
    <location>
        <begin position="61"/>
        <end position="81"/>
    </location>
</feature>
<feature type="transmembrane region" description="Helical" evidence="7">
    <location>
        <begin position="351"/>
        <end position="370"/>
    </location>
</feature>
<dbReference type="Pfam" id="PF07690">
    <property type="entry name" value="MFS_1"/>
    <property type="match status" value="1"/>
</dbReference>
<organism evidence="8 9">
    <name type="scientific">Panagrellus redivivus</name>
    <name type="common">Microworm</name>
    <dbReference type="NCBI Taxonomy" id="6233"/>
    <lineage>
        <taxon>Eukaryota</taxon>
        <taxon>Metazoa</taxon>
        <taxon>Ecdysozoa</taxon>
        <taxon>Nematoda</taxon>
        <taxon>Chromadorea</taxon>
        <taxon>Rhabditida</taxon>
        <taxon>Tylenchina</taxon>
        <taxon>Panagrolaimomorpha</taxon>
        <taxon>Panagrolaimoidea</taxon>
        <taxon>Panagrolaimidae</taxon>
        <taxon>Panagrellus</taxon>
    </lineage>
</organism>
<dbReference type="PANTHER" id="PTHR43385">
    <property type="entry name" value="RIBOFLAVIN TRANSPORTER RIBJ"/>
    <property type="match status" value="1"/>
</dbReference>
<accession>A0A7E4VBZ2</accession>
<comment type="subcellular location">
    <subcellularLocation>
        <location evidence="1">Membrane</location>
        <topology evidence="1">Multi-pass membrane protein</topology>
    </subcellularLocation>
</comment>
<feature type="compositionally biased region" description="Polar residues" evidence="6">
    <location>
        <begin position="446"/>
        <end position="463"/>
    </location>
</feature>
<sequence>MDTDYWLLKRIPAAYRPGVVIGAGVVLQFTYGIVYTFGNILPYLVSYLRWKVDPTQTSGSMIWLQSAMSGIPFSMLLGGYLERKVGARMGALIGSTIYTCATLSSYYTIQHSYFGLLVTLGLFGAFGQGIAYNCVLIQAQRWLPDRVGLASGLIAAGFGCGAFLMSPIQTKFINPLNYQVNSQGYFTQIDLLERVPQLFLLLGTIFGVLQFFALFFIAQPKPQQGNDDESLLSDDLISLPEAESDVNSITARETLTSSTFILLFFTLYLNAAWVQVSSGLFKAFGMKFIKDDFFLASVSSFAAMTNCLSRVAWGIIMDKTSYQSSMSVACVTGAALMWTLPYIKYMGDQTIYFFWICAMFSIIGATYTLVPSAVHKCFGSKNFGIAYGVIQISITFSGITSAICSQLLLPKLGYEVLFLIIGSCLAVSFLLTTLIQKTEFGNPTKNVPVTSGNDEDASLTNPNYIEDAIR</sequence>
<protein>
    <submittedName>
        <fullName evidence="9">MFS domain-containing protein</fullName>
    </submittedName>
</protein>
<reference evidence="9" key="2">
    <citation type="submission" date="2020-10" db="UniProtKB">
        <authorList>
            <consortium name="WormBaseParasite"/>
        </authorList>
    </citation>
    <scope>IDENTIFICATION</scope>
</reference>
<proteinExistence type="predicted"/>